<evidence type="ECO:0000313" key="5">
    <source>
        <dbReference type="EMBL" id="SHF78816.1"/>
    </source>
</evidence>
<gene>
    <name evidence="5" type="ORF">SAMN05216361_0403</name>
</gene>
<dbReference type="RefSeq" id="WP_073317026.1">
    <property type="nucleotide sequence ID" value="NZ_FQWD01000001.1"/>
</dbReference>
<keyword evidence="3" id="KW-0732">Signal</keyword>
<protein>
    <submittedName>
        <fullName evidence="5">Cellulase (Glycosyl hydrolase family 5)</fullName>
    </submittedName>
</protein>
<dbReference type="Proteomes" id="UP000184520">
    <property type="component" value="Unassembled WGS sequence"/>
</dbReference>
<feature type="signal peptide" evidence="3">
    <location>
        <begin position="1"/>
        <end position="28"/>
    </location>
</feature>
<dbReference type="InterPro" id="IPR008979">
    <property type="entry name" value="Galactose-bd-like_sf"/>
</dbReference>
<dbReference type="Gene3D" id="3.20.20.80">
    <property type="entry name" value="Glycosidases"/>
    <property type="match status" value="1"/>
</dbReference>
<dbReference type="OrthoDB" id="9809937at2"/>
<dbReference type="InterPro" id="IPR001547">
    <property type="entry name" value="Glyco_hydro_5"/>
</dbReference>
<proteinExistence type="predicted"/>
<organism evidence="5 6">
    <name type="scientific">Marisediminitalea aggregata</name>
    <dbReference type="NCBI Taxonomy" id="634436"/>
    <lineage>
        <taxon>Bacteria</taxon>
        <taxon>Pseudomonadati</taxon>
        <taxon>Pseudomonadota</taxon>
        <taxon>Gammaproteobacteria</taxon>
        <taxon>Alteromonadales</taxon>
        <taxon>Alteromonadaceae</taxon>
        <taxon>Marisediminitalea</taxon>
    </lineage>
</organism>
<keyword evidence="6" id="KW-1185">Reference proteome</keyword>
<sequence>MSLSRSLLRFAIPFCCVLLLSIALSANARDITVENGEMRWQDTGEPVALFGVNYSAPFAYGYRAIERRGIDHKAAIDMDVAHIARLKLDAYRIHVWDKVISDKQGNLLNNHNLELFDYLMLRLQERGIKAIITPIAWWGSGYPEPDPEEPGFAVGFSKSDMNEKEHLIAAQERYLTQFLQHKNRYTNRVVATDPDIIAFELFNEPKHPQPPEDAKAYVNRLINAVRAAGVTKPLFYNIAEQGNKPQFAEALCNSNIDGIAYQWYPTGLLKYSAMNTNMLPAVSRYTDPFAGIEACAPKARMVYEFDAADVAHTVMYPAMARSFKQAGFQWATQFAYDPAVIANTNSDYNTHFLNLLYTPGKAISLMIAGEEFRALPLDYQASDYPANNQFGHTQLSYTDNLAVFDDGKQFYYTNSTTTKPKQANTLEHIAGVGSSPLVSYTGSGAYFLDRLENGDWRLEVFPDVINLQDAYQSSSLKREVSRLYAQHRDMQINLPELGSRFTAVRISGTEAESAAQTMEAMSGRITVQPGIYVLSEKSSVKPASTIDNRYYLPTIPTVEPVLIHQAARQHTLGEPLIFRVIAQGISNKAQVSLQLKYQGYNDYLTIPMTTAGQGVFEASLPEDDAWQQPGKLEYVFTVNDSGKTITFPGKVSGSPQDWDHVTAGQYHTVLMPALSPVVIFDPALDRAALITPQQAIAWPASSASADGESVRLEVFEPHHPLGGSLLRTELPKDLTIQGRDLTGYNALALRVRATTHKDILALGVIANDGLAFGASVAITNEWHTLVIPLDALKPVATVMPRAYPMFMPVTLPANSTAGALDLQQLSGLQFQLPASRSNHHKHRRGIELGEVALVALSE</sequence>
<dbReference type="SUPFAM" id="SSF51445">
    <property type="entry name" value="(Trans)glycosidases"/>
    <property type="match status" value="1"/>
</dbReference>
<name>A0A1M5EI31_9ALTE</name>
<dbReference type="GO" id="GO:0000272">
    <property type="term" value="P:polysaccharide catabolic process"/>
    <property type="evidence" value="ECO:0007669"/>
    <property type="project" value="InterPro"/>
</dbReference>
<evidence type="ECO:0000256" key="3">
    <source>
        <dbReference type="SAM" id="SignalP"/>
    </source>
</evidence>
<dbReference type="EMBL" id="FQWD01000001">
    <property type="protein sequence ID" value="SHF78816.1"/>
    <property type="molecule type" value="Genomic_DNA"/>
</dbReference>
<keyword evidence="1 5" id="KW-0378">Hydrolase</keyword>
<feature type="domain" description="Glycoside hydrolase family 5" evidence="4">
    <location>
        <begin position="81"/>
        <end position="235"/>
    </location>
</feature>
<dbReference type="AlphaFoldDB" id="A0A1M5EI31"/>
<evidence type="ECO:0000256" key="1">
    <source>
        <dbReference type="ARBA" id="ARBA00022801"/>
    </source>
</evidence>
<evidence type="ECO:0000256" key="2">
    <source>
        <dbReference type="ARBA" id="ARBA00023295"/>
    </source>
</evidence>
<evidence type="ECO:0000313" key="6">
    <source>
        <dbReference type="Proteomes" id="UP000184520"/>
    </source>
</evidence>
<reference evidence="6" key="1">
    <citation type="submission" date="2016-11" db="EMBL/GenBank/DDBJ databases">
        <authorList>
            <person name="Varghese N."/>
            <person name="Submissions S."/>
        </authorList>
    </citation>
    <scope>NUCLEOTIDE SEQUENCE [LARGE SCALE GENOMIC DNA]</scope>
    <source>
        <strain evidence="6">CGMCC 1.8995</strain>
    </source>
</reference>
<feature type="chain" id="PRO_5012364061" evidence="3">
    <location>
        <begin position="29"/>
        <end position="858"/>
    </location>
</feature>
<dbReference type="InterPro" id="IPR017853">
    <property type="entry name" value="GH"/>
</dbReference>
<dbReference type="GO" id="GO:0004553">
    <property type="term" value="F:hydrolase activity, hydrolyzing O-glycosyl compounds"/>
    <property type="evidence" value="ECO:0007669"/>
    <property type="project" value="InterPro"/>
</dbReference>
<dbReference type="STRING" id="634436.SAMN05216361_0403"/>
<keyword evidence="2" id="KW-0326">Glycosidase</keyword>
<evidence type="ECO:0000259" key="4">
    <source>
        <dbReference type="Pfam" id="PF00150"/>
    </source>
</evidence>
<dbReference type="SUPFAM" id="SSF49785">
    <property type="entry name" value="Galactose-binding domain-like"/>
    <property type="match status" value="1"/>
</dbReference>
<dbReference type="Pfam" id="PF00150">
    <property type="entry name" value="Cellulase"/>
    <property type="match status" value="1"/>
</dbReference>
<accession>A0A1M5EI31</accession>